<evidence type="ECO:0000313" key="2">
    <source>
        <dbReference type="Proteomes" id="UP000002973"/>
    </source>
</evidence>
<dbReference type="InterPro" id="IPR046228">
    <property type="entry name" value="DUF6261"/>
</dbReference>
<dbReference type="Proteomes" id="UP000002973">
    <property type="component" value="Unassembled WGS sequence"/>
</dbReference>
<gene>
    <name evidence="1" type="ORF">HMPREF0813_00352</name>
</gene>
<sequence>MTSKKGKKEFMKQEKLIGLKISNLRHAEFTQFITRFLDDVEKEALDFKNEDVITALVKKIKAALPAYQASLGQIRASEKSASISAADELRDADLQALRDALKPYRAAKREEEKAAYASLKRLFDQYKDAHQKHYEEETALVVSLLDKLKTAPYKEQVGTLALGKFVENLTESHSAFEQLFASRSQEKLQKVSYDVKRLRKEVATPYQQLADYVVILHQVKDDSFYATFLSVLNNSRKHYADVLARRKGKEPKAEAGKVAEIN</sequence>
<dbReference type="Pfam" id="PF19775">
    <property type="entry name" value="DUF6261"/>
    <property type="match status" value="1"/>
</dbReference>
<accession>E6IZ71</accession>
<dbReference type="eggNOG" id="ENOG50329HX">
    <property type="taxonomic scope" value="Bacteria"/>
</dbReference>
<proteinExistence type="predicted"/>
<dbReference type="AlphaFoldDB" id="E6IZ71"/>
<evidence type="ECO:0000313" key="1">
    <source>
        <dbReference type="EMBL" id="EFU23110.1"/>
    </source>
</evidence>
<dbReference type="EMBL" id="AECT01000004">
    <property type="protein sequence ID" value="EFU23110.1"/>
    <property type="molecule type" value="Genomic_DNA"/>
</dbReference>
<name>E6IZ71_STRAP</name>
<organism evidence="1 2">
    <name type="scientific">Streptococcus anginosus F0211</name>
    <dbReference type="NCBI Taxonomy" id="706437"/>
    <lineage>
        <taxon>Bacteria</taxon>
        <taxon>Bacillati</taxon>
        <taxon>Bacillota</taxon>
        <taxon>Bacilli</taxon>
        <taxon>Lactobacillales</taxon>
        <taxon>Streptococcaceae</taxon>
        <taxon>Streptococcus</taxon>
        <taxon>Streptococcus anginosus group</taxon>
    </lineage>
</organism>
<reference evidence="1 2" key="1">
    <citation type="submission" date="2010-11" db="EMBL/GenBank/DDBJ databases">
        <authorList>
            <person name="Weinstock G."/>
            <person name="Sodergren E."/>
            <person name="Clifton S."/>
            <person name="Fulton L."/>
            <person name="Fulton B."/>
            <person name="Courtney L."/>
            <person name="Fronick C."/>
            <person name="Harrison M."/>
            <person name="Strong C."/>
            <person name="Farmer C."/>
            <person name="Delahaunty K."/>
            <person name="Markovic C."/>
            <person name="Hall O."/>
            <person name="Minx P."/>
            <person name="Tomlinson C."/>
            <person name="Mitreva M."/>
            <person name="Hou S."/>
            <person name="Chen J."/>
            <person name="Wollam A."/>
            <person name="Pepin K.H."/>
            <person name="Johnson M."/>
            <person name="Bhonagiri V."/>
            <person name="Zhang X."/>
            <person name="Suruliraj S."/>
            <person name="Warren W."/>
            <person name="Chinwalla A."/>
            <person name="Mardis E.R."/>
            <person name="Wilson R.K."/>
        </authorList>
    </citation>
    <scope>NUCLEOTIDE SEQUENCE [LARGE SCALE GENOMIC DNA]</scope>
    <source>
        <strain evidence="1 2">F0211</strain>
    </source>
</reference>
<comment type="caution">
    <text evidence="1">The sequence shown here is derived from an EMBL/GenBank/DDBJ whole genome shotgun (WGS) entry which is preliminary data.</text>
</comment>
<protein>
    <submittedName>
        <fullName evidence="1">Uncharacterized protein</fullName>
    </submittedName>
</protein>